<gene>
    <name evidence="2" type="ORF">BMF94_1533</name>
</gene>
<reference evidence="2 3" key="1">
    <citation type="journal article" date="2018" name="Front. Microbiol.">
        <title>Prospects for Fungal Bioremediation of Acidic Radioactive Waste Sites: Characterization and Genome Sequence of Rhodotorula taiwanensis MD1149.</title>
        <authorList>
            <person name="Tkavc R."/>
            <person name="Matrosova V.Y."/>
            <person name="Grichenko O.E."/>
            <person name="Gostincar C."/>
            <person name="Volpe R.P."/>
            <person name="Klimenkova P."/>
            <person name="Gaidamakova E.K."/>
            <person name="Zhou C.E."/>
            <person name="Stewart B.J."/>
            <person name="Lyman M.G."/>
            <person name="Malfatti S.A."/>
            <person name="Rubinfeld B."/>
            <person name="Courtot M."/>
            <person name="Singh J."/>
            <person name="Dalgard C.L."/>
            <person name="Hamilton T."/>
            <person name="Frey K.G."/>
            <person name="Gunde-Cimerman N."/>
            <person name="Dugan L."/>
            <person name="Daly M.J."/>
        </authorList>
    </citation>
    <scope>NUCLEOTIDE SEQUENCE [LARGE SCALE GENOMIC DNA]</scope>
    <source>
        <strain evidence="2 3">MD1149</strain>
    </source>
</reference>
<feature type="compositionally biased region" description="Low complexity" evidence="1">
    <location>
        <begin position="23"/>
        <end position="35"/>
    </location>
</feature>
<feature type="region of interest" description="Disordered" evidence="1">
    <location>
        <begin position="120"/>
        <end position="158"/>
    </location>
</feature>
<protein>
    <submittedName>
        <fullName evidence="2">Uncharacterized protein</fullName>
    </submittedName>
</protein>
<comment type="caution">
    <text evidence="2">The sequence shown here is derived from an EMBL/GenBank/DDBJ whole genome shotgun (WGS) entry which is preliminary data.</text>
</comment>
<feature type="region of interest" description="Disordered" evidence="1">
    <location>
        <begin position="714"/>
        <end position="752"/>
    </location>
</feature>
<feature type="compositionally biased region" description="Low complexity" evidence="1">
    <location>
        <begin position="215"/>
        <end position="224"/>
    </location>
</feature>
<accession>A0A2S5BF20</accession>
<dbReference type="AlphaFoldDB" id="A0A2S5BF20"/>
<dbReference type="STRING" id="741276.A0A2S5BF20"/>
<feature type="compositionally biased region" description="Basic and acidic residues" evidence="1">
    <location>
        <begin position="725"/>
        <end position="736"/>
    </location>
</feature>
<feature type="region of interest" description="Disordered" evidence="1">
    <location>
        <begin position="281"/>
        <end position="312"/>
    </location>
</feature>
<evidence type="ECO:0000256" key="1">
    <source>
        <dbReference type="SAM" id="MobiDB-lite"/>
    </source>
</evidence>
<feature type="region of interest" description="Disordered" evidence="1">
    <location>
        <begin position="170"/>
        <end position="201"/>
    </location>
</feature>
<name>A0A2S5BF20_9BASI</name>
<feature type="region of interest" description="Disordered" evidence="1">
    <location>
        <begin position="213"/>
        <end position="264"/>
    </location>
</feature>
<keyword evidence="3" id="KW-1185">Reference proteome</keyword>
<dbReference type="EMBL" id="PJQD01000016">
    <property type="protein sequence ID" value="POY75376.1"/>
    <property type="molecule type" value="Genomic_DNA"/>
</dbReference>
<feature type="compositionally biased region" description="Basic and acidic residues" evidence="1">
    <location>
        <begin position="126"/>
        <end position="139"/>
    </location>
</feature>
<proteinExistence type="predicted"/>
<organism evidence="2 3">
    <name type="scientific">Rhodotorula taiwanensis</name>
    <dbReference type="NCBI Taxonomy" id="741276"/>
    <lineage>
        <taxon>Eukaryota</taxon>
        <taxon>Fungi</taxon>
        <taxon>Dikarya</taxon>
        <taxon>Basidiomycota</taxon>
        <taxon>Pucciniomycotina</taxon>
        <taxon>Microbotryomycetes</taxon>
        <taxon>Sporidiobolales</taxon>
        <taxon>Sporidiobolaceae</taxon>
        <taxon>Rhodotorula</taxon>
    </lineage>
</organism>
<sequence length="915" mass="99220">MAGEARRNEFEHLLPISQPWGEDSTSQADPSSSQSIHATQPAAGGGSDYEDGANVRQAWPDEYWRLPQLPVSARGGPISYDPEVAPTVSPTSESDFTFTRALPYPSGLPALGVPASYAGNTAESAASDKRSSWGDAERKKSLRLAPGTPGSAFEYRPPWGQSLLDLSASRTTEAEYDDSVSSSARWQAPPVPPSLPVPGSSALVRQASWPLSFLTTGTPTSSSPPYSPARAYGNGGTGPLSHLHGQPGLPRPESRPGPSGYVHAPRARSFTTYQYDPSVQLGLSTRSNAPSSSASSYAVPAAPPSTEAEGSTSYDDFSFLSTSLPFLSTTPALPTVPAGVAFPDKQAGMTYPIDVSTPYIPRRGPGYSDAVIRAAAYRQSIGKIDLTGRFSENQPSRRVPTSQSVRRLVDLGVTCLACHRSVARLSLRGGQVEQPVGDDPSKYDAAFYCTTCVPLPPYLGQSARGTGVFGHEDPYAGECTYYDSLSCAVDRYLGEDVEANDTRPPPVPPAKARLGFVPYDVAPEPSKKRKDKVVSEVEGMLACDVCRRDVGSGQLRLAETGEAVGSTIEVLCAHCDTRYLRCSDCGGGGGNKGVGRWRCKELFPIGRKTCQLPHSRLGLVDEMDYDVWPLETLTDEERDLLNTQCCNLQTMYILAALAVPDMLESIVPLARSFEEVEKLTVDTWGFLSVMHEPSDPASGVRRYLAVRWVNPMSRKKRSKRGPGFRSDRQSSSDDQRAPGAPLTPQPAMPIRSGKNLTGFVSGEYEIEKGILHVGVAVPTGAGEAFEATSRLLQSMIARVAEDAIRLNAQRAQRNLPPYPLLHTAWTLHMTKRDSRIMSRLETRRGFVPLEDFLLKYPEVSIENFPPYRETYLQPEFLRGFMVWVKAIRVEDLPPDYAGPALAAVEAVQNGRPPIV</sequence>
<feature type="region of interest" description="Disordered" evidence="1">
    <location>
        <begin position="1"/>
        <end position="55"/>
    </location>
</feature>
<evidence type="ECO:0000313" key="2">
    <source>
        <dbReference type="EMBL" id="POY75376.1"/>
    </source>
</evidence>
<evidence type="ECO:0000313" key="3">
    <source>
        <dbReference type="Proteomes" id="UP000237144"/>
    </source>
</evidence>
<feature type="compositionally biased region" description="Basic and acidic residues" evidence="1">
    <location>
        <begin position="1"/>
        <end position="12"/>
    </location>
</feature>
<dbReference type="OrthoDB" id="2530177at2759"/>
<dbReference type="Proteomes" id="UP000237144">
    <property type="component" value="Unassembled WGS sequence"/>
</dbReference>
<feature type="compositionally biased region" description="Low complexity" evidence="1">
    <location>
        <begin position="287"/>
        <end position="300"/>
    </location>
</feature>
<feature type="region of interest" description="Disordered" evidence="1">
    <location>
        <begin position="70"/>
        <end position="95"/>
    </location>
</feature>